<evidence type="ECO:0000256" key="8">
    <source>
        <dbReference type="ARBA" id="ARBA00023136"/>
    </source>
</evidence>
<keyword evidence="13" id="KW-1185">Reference proteome</keyword>
<feature type="domain" description="HAMP" evidence="11">
    <location>
        <begin position="194"/>
        <end position="246"/>
    </location>
</feature>
<dbReference type="InterPro" id="IPR003661">
    <property type="entry name" value="HisK_dim/P_dom"/>
</dbReference>
<dbReference type="STRING" id="1121400.SAMN02746065_11832"/>
<dbReference type="Proteomes" id="UP000192418">
    <property type="component" value="Unassembled WGS sequence"/>
</dbReference>
<evidence type="ECO:0000313" key="12">
    <source>
        <dbReference type="EMBL" id="SMC97628.1"/>
    </source>
</evidence>
<dbReference type="GO" id="GO:0004721">
    <property type="term" value="F:phosphoprotein phosphatase activity"/>
    <property type="evidence" value="ECO:0007669"/>
    <property type="project" value="TreeGrafter"/>
</dbReference>
<evidence type="ECO:0000256" key="1">
    <source>
        <dbReference type="ARBA" id="ARBA00000085"/>
    </source>
</evidence>
<keyword evidence="7" id="KW-0902">Two-component regulatory system</keyword>
<dbReference type="InterPro" id="IPR050351">
    <property type="entry name" value="BphY/WalK/GraS-like"/>
</dbReference>
<dbReference type="GO" id="GO:0005886">
    <property type="term" value="C:plasma membrane"/>
    <property type="evidence" value="ECO:0007669"/>
    <property type="project" value="TreeGrafter"/>
</dbReference>
<dbReference type="CDD" id="cd00130">
    <property type="entry name" value="PAS"/>
    <property type="match status" value="1"/>
</dbReference>
<dbReference type="RefSeq" id="WP_084070461.1">
    <property type="nucleotide sequence ID" value="NZ_FWXY01000018.1"/>
</dbReference>
<keyword evidence="4" id="KW-0597">Phosphoprotein</keyword>
<dbReference type="GO" id="GO:0000155">
    <property type="term" value="F:phosphorelay sensor kinase activity"/>
    <property type="evidence" value="ECO:0007669"/>
    <property type="project" value="InterPro"/>
</dbReference>
<evidence type="ECO:0000256" key="7">
    <source>
        <dbReference type="ARBA" id="ARBA00023012"/>
    </source>
</evidence>
<dbReference type="Pfam" id="PF08448">
    <property type="entry name" value="PAS_4"/>
    <property type="match status" value="1"/>
</dbReference>
<dbReference type="FunFam" id="3.30.565.10:FF:000006">
    <property type="entry name" value="Sensor histidine kinase WalK"/>
    <property type="match status" value="1"/>
</dbReference>
<keyword evidence="8" id="KW-0472">Membrane</keyword>
<dbReference type="Pfam" id="PF00672">
    <property type="entry name" value="HAMP"/>
    <property type="match status" value="1"/>
</dbReference>
<dbReference type="InterPro" id="IPR013656">
    <property type="entry name" value="PAS_4"/>
</dbReference>
<dbReference type="SMART" id="SM00388">
    <property type="entry name" value="HisKA"/>
    <property type="match status" value="1"/>
</dbReference>
<organism evidence="12 13">
    <name type="scientific">Desulfocicer vacuolatum DSM 3385</name>
    <dbReference type="NCBI Taxonomy" id="1121400"/>
    <lineage>
        <taxon>Bacteria</taxon>
        <taxon>Pseudomonadati</taxon>
        <taxon>Thermodesulfobacteriota</taxon>
        <taxon>Desulfobacteria</taxon>
        <taxon>Desulfobacterales</taxon>
        <taxon>Desulfobacteraceae</taxon>
        <taxon>Desulfocicer</taxon>
    </lineage>
</organism>
<dbReference type="AlphaFoldDB" id="A0A1W2DKS6"/>
<dbReference type="EC" id="2.7.13.3" evidence="3"/>
<dbReference type="SMART" id="SM00304">
    <property type="entry name" value="HAMP"/>
    <property type="match status" value="1"/>
</dbReference>
<dbReference type="FunFam" id="1.10.287.130:FF:000001">
    <property type="entry name" value="Two-component sensor histidine kinase"/>
    <property type="match status" value="1"/>
</dbReference>
<dbReference type="InterPro" id="IPR036890">
    <property type="entry name" value="HATPase_C_sf"/>
</dbReference>
<dbReference type="Gene3D" id="3.30.565.10">
    <property type="entry name" value="Histidine kinase-like ATPase, C-terminal domain"/>
    <property type="match status" value="1"/>
</dbReference>
<dbReference type="InterPro" id="IPR004358">
    <property type="entry name" value="Sig_transdc_His_kin-like_C"/>
</dbReference>
<dbReference type="Pfam" id="PF02518">
    <property type="entry name" value="HATPase_c"/>
    <property type="match status" value="1"/>
</dbReference>
<dbReference type="PROSITE" id="PS50112">
    <property type="entry name" value="PAS"/>
    <property type="match status" value="1"/>
</dbReference>
<sequence>MTKKKKLIRQIFPAFLVITVLSLLAVTSWSTRYFKTIFLENAEQELTIRAKLLQHQFADVLSEKEDRIGYIDTQCKKIGASTGTRVTVMLPSGVVIGDSFGDTGTMENHMKRPEIMMALKRQKGISIRYSATLNQSMMYIALPVMIDQRISAVVRTSVSISSIDGQLKAIQNNVFLALVLTILAAAVASLFVSQRITRPVEQMKNGALEFARGNLGARLAVPQSEELSELAMTMNRMAENLDEKITSLKSRTMELEAVHTSMQEGVIAIDNEERIITINAAAAKLFGFSVSNLKTRYILEIVRNMALEKFIQQALATHEPVEEDIKLSGNDQIIINIHSTALYDAENSRMGTLIIFHDITRLRRLETMHKDFAANVSHELQTPLTTVKGFIETLQGMMPSNAPGSYEHFLHIIEKNVNRMVALINDLLALSRLERLQGTGVEFEHQDLATLIQGAVHACDSQMKEKKINITVECPDNASAPVDPLLMEQAILNLLDNAVKYSPHESRVNVKVTPKEQQIQIIIKDNGNGIAKEHLSKIFNRFYRVDKARTRNEGGTGLGLAIVKHIVQYHHGNVSVTSEKGRGTAFTLTIPA</sequence>
<evidence type="ECO:0000259" key="9">
    <source>
        <dbReference type="PROSITE" id="PS50109"/>
    </source>
</evidence>
<feature type="domain" description="PAS" evidence="10">
    <location>
        <begin position="251"/>
        <end position="302"/>
    </location>
</feature>
<evidence type="ECO:0000256" key="4">
    <source>
        <dbReference type="ARBA" id="ARBA00022553"/>
    </source>
</evidence>
<name>A0A1W2DKS6_9BACT</name>
<evidence type="ECO:0000313" key="13">
    <source>
        <dbReference type="Proteomes" id="UP000192418"/>
    </source>
</evidence>
<dbReference type="CDD" id="cd00075">
    <property type="entry name" value="HATPase"/>
    <property type="match status" value="1"/>
</dbReference>
<keyword evidence="6 12" id="KW-0418">Kinase</keyword>
<dbReference type="Gene3D" id="1.10.8.500">
    <property type="entry name" value="HAMP domain in histidine kinase"/>
    <property type="match status" value="1"/>
</dbReference>
<dbReference type="PANTHER" id="PTHR45453">
    <property type="entry name" value="PHOSPHATE REGULON SENSOR PROTEIN PHOR"/>
    <property type="match status" value="1"/>
</dbReference>
<protein>
    <recommendedName>
        <fullName evidence="3">histidine kinase</fullName>
        <ecNumber evidence="3">2.7.13.3</ecNumber>
    </recommendedName>
</protein>
<evidence type="ECO:0000256" key="2">
    <source>
        <dbReference type="ARBA" id="ARBA00004370"/>
    </source>
</evidence>
<dbReference type="Gene3D" id="3.30.450.20">
    <property type="entry name" value="PAS domain"/>
    <property type="match status" value="2"/>
</dbReference>
<feature type="domain" description="Histidine kinase" evidence="9">
    <location>
        <begin position="375"/>
        <end position="592"/>
    </location>
</feature>
<evidence type="ECO:0000259" key="10">
    <source>
        <dbReference type="PROSITE" id="PS50112"/>
    </source>
</evidence>
<dbReference type="InterPro" id="IPR003594">
    <property type="entry name" value="HATPase_dom"/>
</dbReference>
<dbReference type="PROSITE" id="PS50109">
    <property type="entry name" value="HIS_KIN"/>
    <property type="match status" value="1"/>
</dbReference>
<evidence type="ECO:0000256" key="6">
    <source>
        <dbReference type="ARBA" id="ARBA00022777"/>
    </source>
</evidence>
<dbReference type="CDD" id="cd00082">
    <property type="entry name" value="HisKA"/>
    <property type="match status" value="1"/>
</dbReference>
<dbReference type="EMBL" id="FWXY01000018">
    <property type="protein sequence ID" value="SMC97628.1"/>
    <property type="molecule type" value="Genomic_DNA"/>
</dbReference>
<dbReference type="InterPro" id="IPR036097">
    <property type="entry name" value="HisK_dim/P_sf"/>
</dbReference>
<dbReference type="SUPFAM" id="SSF158472">
    <property type="entry name" value="HAMP domain-like"/>
    <property type="match status" value="1"/>
</dbReference>
<dbReference type="GO" id="GO:0016036">
    <property type="term" value="P:cellular response to phosphate starvation"/>
    <property type="evidence" value="ECO:0007669"/>
    <property type="project" value="TreeGrafter"/>
</dbReference>
<dbReference type="SUPFAM" id="SSF55874">
    <property type="entry name" value="ATPase domain of HSP90 chaperone/DNA topoisomerase II/histidine kinase"/>
    <property type="match status" value="1"/>
</dbReference>
<dbReference type="PROSITE" id="PS50885">
    <property type="entry name" value="HAMP"/>
    <property type="match status" value="1"/>
</dbReference>
<dbReference type="SMART" id="SM00387">
    <property type="entry name" value="HATPase_c"/>
    <property type="match status" value="1"/>
</dbReference>
<dbReference type="InterPro" id="IPR000014">
    <property type="entry name" value="PAS"/>
</dbReference>
<evidence type="ECO:0000256" key="5">
    <source>
        <dbReference type="ARBA" id="ARBA00022679"/>
    </source>
</evidence>
<keyword evidence="5" id="KW-0808">Transferase</keyword>
<evidence type="ECO:0000256" key="3">
    <source>
        <dbReference type="ARBA" id="ARBA00012438"/>
    </source>
</evidence>
<proteinExistence type="predicted"/>
<gene>
    <name evidence="12" type="ORF">SAMN02746065_11832</name>
</gene>
<dbReference type="InterPro" id="IPR035965">
    <property type="entry name" value="PAS-like_dom_sf"/>
</dbReference>
<dbReference type="NCBIfam" id="TIGR00229">
    <property type="entry name" value="sensory_box"/>
    <property type="match status" value="1"/>
</dbReference>
<dbReference type="CDD" id="cd06225">
    <property type="entry name" value="HAMP"/>
    <property type="match status" value="1"/>
</dbReference>
<dbReference type="Pfam" id="PF00512">
    <property type="entry name" value="HisKA"/>
    <property type="match status" value="1"/>
</dbReference>
<comment type="subcellular location">
    <subcellularLocation>
        <location evidence="2">Membrane</location>
    </subcellularLocation>
</comment>
<dbReference type="SUPFAM" id="SSF55785">
    <property type="entry name" value="PYP-like sensor domain (PAS domain)"/>
    <property type="match status" value="1"/>
</dbReference>
<dbReference type="InterPro" id="IPR005467">
    <property type="entry name" value="His_kinase_dom"/>
</dbReference>
<dbReference type="PRINTS" id="PR00344">
    <property type="entry name" value="BCTRLSENSOR"/>
</dbReference>
<dbReference type="PANTHER" id="PTHR45453:SF1">
    <property type="entry name" value="PHOSPHATE REGULON SENSOR PROTEIN PHOR"/>
    <property type="match status" value="1"/>
</dbReference>
<dbReference type="InterPro" id="IPR003660">
    <property type="entry name" value="HAMP_dom"/>
</dbReference>
<evidence type="ECO:0000259" key="11">
    <source>
        <dbReference type="PROSITE" id="PS50885"/>
    </source>
</evidence>
<dbReference type="SUPFAM" id="SSF47384">
    <property type="entry name" value="Homodimeric domain of signal transducing histidine kinase"/>
    <property type="match status" value="1"/>
</dbReference>
<comment type="catalytic activity">
    <reaction evidence="1">
        <text>ATP + protein L-histidine = ADP + protein N-phospho-L-histidine.</text>
        <dbReference type="EC" id="2.7.13.3"/>
    </reaction>
</comment>
<reference evidence="12 13" key="1">
    <citation type="submission" date="2017-04" db="EMBL/GenBank/DDBJ databases">
        <authorList>
            <person name="Afonso C.L."/>
            <person name="Miller P.J."/>
            <person name="Scott M.A."/>
            <person name="Spackman E."/>
            <person name="Goraichik I."/>
            <person name="Dimitrov K.M."/>
            <person name="Suarez D.L."/>
            <person name="Swayne D.E."/>
        </authorList>
    </citation>
    <scope>NUCLEOTIDE SEQUENCE [LARGE SCALE GENOMIC DNA]</scope>
    <source>
        <strain evidence="12 13">DSM 3385</strain>
    </source>
</reference>
<dbReference type="Gene3D" id="1.10.287.130">
    <property type="match status" value="1"/>
</dbReference>
<accession>A0A1W2DKS6</accession>